<dbReference type="Pfam" id="PF00067">
    <property type="entry name" value="p450"/>
    <property type="match status" value="1"/>
</dbReference>
<dbReference type="InterPro" id="IPR036396">
    <property type="entry name" value="Cyt_P450_sf"/>
</dbReference>
<reference evidence="5 6" key="1">
    <citation type="submission" date="2024-01" db="EMBL/GenBank/DDBJ databases">
        <title>Complete genome of Cladobotryum mycophilum ATHUM6906.</title>
        <authorList>
            <person name="Christinaki A.C."/>
            <person name="Myridakis A.I."/>
            <person name="Kouvelis V.N."/>
        </authorList>
    </citation>
    <scope>NUCLEOTIDE SEQUENCE [LARGE SCALE GENOMIC DNA]</scope>
    <source>
        <strain evidence="5 6">ATHUM6906</strain>
    </source>
</reference>
<keyword evidence="6" id="KW-1185">Reference proteome</keyword>
<dbReference type="InterPro" id="IPR001128">
    <property type="entry name" value="Cyt_P450"/>
</dbReference>
<keyword evidence="3" id="KW-0479">Metal-binding</keyword>
<proteinExistence type="inferred from homology"/>
<keyword evidence="5" id="KW-0560">Oxidoreductase</keyword>
<dbReference type="Gene3D" id="1.10.630.10">
    <property type="entry name" value="Cytochrome P450"/>
    <property type="match status" value="1"/>
</dbReference>
<name>A0ABR0SNS1_9HYPO</name>
<dbReference type="Proteomes" id="UP001338125">
    <property type="component" value="Unassembled WGS sequence"/>
</dbReference>
<evidence type="ECO:0000313" key="5">
    <source>
        <dbReference type="EMBL" id="KAK5993819.1"/>
    </source>
</evidence>
<dbReference type="PANTHER" id="PTHR24305:SF166">
    <property type="entry name" value="CYTOCHROME P450 12A4, MITOCHONDRIAL-RELATED"/>
    <property type="match status" value="1"/>
</dbReference>
<dbReference type="InterPro" id="IPR050121">
    <property type="entry name" value="Cytochrome_P450_monoxygenase"/>
</dbReference>
<dbReference type="SUPFAM" id="SSF48264">
    <property type="entry name" value="Cytochrome P450"/>
    <property type="match status" value="1"/>
</dbReference>
<comment type="caution">
    <text evidence="5">The sequence shown here is derived from an EMBL/GenBank/DDBJ whole genome shotgun (WGS) entry which is preliminary data.</text>
</comment>
<dbReference type="PRINTS" id="PR00385">
    <property type="entry name" value="P450"/>
</dbReference>
<keyword evidence="5" id="KW-0503">Monooxygenase</keyword>
<evidence type="ECO:0000256" key="3">
    <source>
        <dbReference type="ARBA" id="ARBA00022723"/>
    </source>
</evidence>
<evidence type="ECO:0000313" key="6">
    <source>
        <dbReference type="Proteomes" id="UP001338125"/>
    </source>
</evidence>
<dbReference type="EMBL" id="JAVFKD010000012">
    <property type="protein sequence ID" value="KAK5993819.1"/>
    <property type="molecule type" value="Genomic_DNA"/>
</dbReference>
<organism evidence="5 6">
    <name type="scientific">Cladobotryum mycophilum</name>
    <dbReference type="NCBI Taxonomy" id="491253"/>
    <lineage>
        <taxon>Eukaryota</taxon>
        <taxon>Fungi</taxon>
        <taxon>Dikarya</taxon>
        <taxon>Ascomycota</taxon>
        <taxon>Pezizomycotina</taxon>
        <taxon>Sordariomycetes</taxon>
        <taxon>Hypocreomycetidae</taxon>
        <taxon>Hypocreales</taxon>
        <taxon>Hypocreaceae</taxon>
        <taxon>Cladobotryum</taxon>
    </lineage>
</organism>
<dbReference type="GO" id="GO:0004497">
    <property type="term" value="F:monooxygenase activity"/>
    <property type="evidence" value="ECO:0007669"/>
    <property type="project" value="UniProtKB-KW"/>
</dbReference>
<gene>
    <name evidence="5" type="ORF">PT974_07256</name>
</gene>
<comment type="similarity">
    <text evidence="1">Belongs to the cytochrome P450 family.</text>
</comment>
<accession>A0ABR0SNS1</accession>
<evidence type="ECO:0000256" key="4">
    <source>
        <dbReference type="ARBA" id="ARBA00023004"/>
    </source>
</evidence>
<keyword evidence="4" id="KW-0408">Iron</keyword>
<sequence>MTAFLHALAEHNLHQKIQDATAPAERNRRGLSVDEIYSNLFVINFAGHDTTANTLAFTMFLLAGNPNVQAWLSEEIQSATKDVPTSEWDYKTLFPKLTRCRAVLLETLRLYPPVMILPKSTSSKIQTLRFGSKTLNIPPGITTSLYIIAMQTHPKYWSEPFA</sequence>
<evidence type="ECO:0000256" key="1">
    <source>
        <dbReference type="ARBA" id="ARBA00010617"/>
    </source>
</evidence>
<keyword evidence="2" id="KW-0349">Heme</keyword>
<protein>
    <submittedName>
        <fullName evidence="5">Cytochrome P450 monooxygenase</fullName>
    </submittedName>
</protein>
<dbReference type="PANTHER" id="PTHR24305">
    <property type="entry name" value="CYTOCHROME P450"/>
    <property type="match status" value="1"/>
</dbReference>
<evidence type="ECO:0000256" key="2">
    <source>
        <dbReference type="ARBA" id="ARBA00022617"/>
    </source>
</evidence>